<dbReference type="GO" id="GO:0033314">
    <property type="term" value="P:mitotic DNA replication checkpoint signaling"/>
    <property type="evidence" value="ECO:0007669"/>
    <property type="project" value="TreeGrafter"/>
</dbReference>
<feature type="region of interest" description="Disordered" evidence="2">
    <location>
        <begin position="607"/>
        <end position="742"/>
    </location>
</feature>
<feature type="compositionally biased region" description="Low complexity" evidence="2">
    <location>
        <begin position="607"/>
        <end position="645"/>
    </location>
</feature>
<dbReference type="SUPFAM" id="SSF52540">
    <property type="entry name" value="P-loop containing nucleoside triphosphate hydrolases"/>
    <property type="match status" value="1"/>
</dbReference>
<proteinExistence type="inferred from homology"/>
<feature type="compositionally biased region" description="Low complexity" evidence="2">
    <location>
        <begin position="10"/>
        <end position="31"/>
    </location>
</feature>
<dbReference type="Gene3D" id="3.40.50.300">
    <property type="entry name" value="P-loop containing nucleotide triphosphate hydrolases"/>
    <property type="match status" value="1"/>
</dbReference>
<evidence type="ECO:0000256" key="2">
    <source>
        <dbReference type="SAM" id="MobiDB-lite"/>
    </source>
</evidence>
<reference evidence="4 5" key="1">
    <citation type="journal article" date="2017" name="Int. J. Parasitol.">
        <title>The genome of the protozoan parasite Cystoisospora suis and a reverse vaccinology approach to identify vaccine candidates.</title>
        <authorList>
            <person name="Palmieri N."/>
            <person name="Shrestha A."/>
            <person name="Ruttkowski B."/>
            <person name="Beck T."/>
            <person name="Vogl C."/>
            <person name="Tomley F."/>
            <person name="Blake D.P."/>
            <person name="Joachim A."/>
        </authorList>
    </citation>
    <scope>NUCLEOTIDE SEQUENCE [LARGE SCALE GENOMIC DNA]</scope>
    <source>
        <strain evidence="4 5">Wien I</strain>
    </source>
</reference>
<feature type="domain" description="ORC1/DEAH AAA+ ATPase" evidence="3">
    <location>
        <begin position="320"/>
        <end position="435"/>
    </location>
</feature>
<feature type="compositionally biased region" description="Polar residues" evidence="2">
    <location>
        <begin position="717"/>
        <end position="727"/>
    </location>
</feature>
<feature type="region of interest" description="Disordered" evidence="2">
    <location>
        <begin position="223"/>
        <end position="270"/>
    </location>
</feature>
<feature type="region of interest" description="Disordered" evidence="2">
    <location>
        <begin position="1"/>
        <end position="104"/>
    </location>
</feature>
<dbReference type="Proteomes" id="UP000221165">
    <property type="component" value="Unassembled WGS sequence"/>
</dbReference>
<dbReference type="EMBL" id="MIGC01002672">
    <property type="protein sequence ID" value="PHJ20620.1"/>
    <property type="molecule type" value="Genomic_DNA"/>
</dbReference>
<dbReference type="Gene3D" id="1.10.8.60">
    <property type="match status" value="1"/>
</dbReference>
<feature type="region of interest" description="Disordered" evidence="2">
    <location>
        <begin position="119"/>
        <end position="178"/>
    </location>
</feature>
<feature type="compositionally biased region" description="Polar residues" evidence="2">
    <location>
        <begin position="661"/>
        <end position="670"/>
    </location>
</feature>
<dbReference type="GO" id="GO:0006270">
    <property type="term" value="P:DNA replication initiation"/>
    <property type="evidence" value="ECO:0007669"/>
    <property type="project" value="TreeGrafter"/>
</dbReference>
<dbReference type="VEuPathDB" id="ToxoDB:CSUI_005538"/>
<sequence>MPRAPLHATSSALPLNPASSSQDSCSHSQTSRQNIPKKPLVICSDVRPVPGDSRARKRREPSSLEVVGHHTHHTEDRRTPRNQADISEGKRRKEGVAPTHRRQCPCTSVVEGTLDVSSNVLPSWSTSPVSSGHKRSNVGRGGQHAEHHTGPLTRQRLKEASQKGLASNSDTKAEKASVLRSQEAAANAFEDKVELTPNIVAKGRRKKGELAASRCLESDDVAHNSASGVSLAEGEREVEMTSPPKVRREADSETDDDLEGSDSGVEANAPLELQSVETEIEKFETALTLLRPTLGDYAGEREDSVQAIEAHINKLLSRKKGGMIYLCGASGTGKTCTAMHVLQQKLRDPKHRGKVHKDLVNIKCAHREKDAQLFVEMLVRMLPPSCETSEKALHGELKSAIIRDGIAGLVTRFTRLTEKSDKLWLCLVDEVDFLTTAGKTRTDVLTGGGRNLCGGGRTAGGHGHAAQRQDVLMALALAAVHPQSKIIVVAISNSSELAQHFAGLPIPSLTFCPYTEKQLTSLLLKRLEALGGQQCFAAPAILLFARKAANTYGDFRLALSGFCRAIEDKLNALHEERTAALLSGVSSRPRPGISSCSTAVPLSRSTTAESSSSFEPSHASHLTSSYRSRSGSSSFDRSFSPLSPSTLQRATYSKGWAETAPQASRGSSPTPDDKGDIMSVEVAFSSSSPVGEHLRESPRLGKGVKRGQCAAVGDESPGNSVSCTPCSSREDSGQEGSAAVLGFSSSPADGILALRSHGQKAPTGILPGQACLPELYSESQDGQSRKTNAYAGSPAEGDLNVKSTHTSDNNKPTQACHLQSLPDDMTCQQHATPSTVASSLTSSPLASTHGHGGTSKTLTQGSAVSCRKKPPELSQKCVLGEDLHSALRRKLESAEPLSRAEMSFSEVDARDEVCSASFFGKVTATSPVTAAGLAGHYGGVAGYGDTPHARDLPDTPGSIGVLTLPSAANTPHNALGSPLAAFTPPAVVSSPLANSPSMESHGAELPHLHSVSDSFSAEAKETEEAATSDMERQADIENLERGRLTVGTEPRAEIYRVDQGGDEVFPSDVLTVRHCSQSADRATSERGSSQGESLIFVSQREALAAHSTASSPARRIMRNGERNCLLRSTSVPSSDFGGAASSCTAASFLCSSPPATPFPSAGGAASGHRNRSLAHRPHAPRQPHLSALKLLQFQKEQTPFSEKSTSHCRLSSSSSNCSSSRRSVELRDVRNFSPGPGTTPLNHFFLSAGGRANREVAVVSAGPQDVGGTQGHCRATSASIVGGDERRREADGGSNAHGQNPATLARKARSSVRGATGGTSVQRGVTEEVIGVGALNARAGTVFGNEQQSVVARIQGLPLMHQVYLLAACRSAMKRVHESPPKKEAAGRGKEEARQLVERRASGARGSHQENVALQHQHLAGCVGSVDITFEDVEVGKSPSRSPSPFHFALVQYRQLCQELQNGHFLNENMATSCWRHALEAFEQMGLMRPKHIMGCGLEKRTSSSGCSSSLLKGPWSAGSVARGAYDSFPPFGGGRRSSAGSLWTSGSSSGGGRWSAGSFRAQRAAEKEQAWELQLSPPLIEAAIKRLQPILMSSDLEEHFTRGLEA</sequence>
<gene>
    <name evidence="4" type="ORF">CSUI_005538</name>
</gene>
<dbReference type="OrthoDB" id="1926878at2759"/>
<feature type="region of interest" description="Disordered" evidence="2">
    <location>
        <begin position="777"/>
        <end position="865"/>
    </location>
</feature>
<keyword evidence="5" id="KW-1185">Reference proteome</keyword>
<dbReference type="GO" id="GO:0005634">
    <property type="term" value="C:nucleus"/>
    <property type="evidence" value="ECO:0007669"/>
    <property type="project" value="TreeGrafter"/>
</dbReference>
<dbReference type="GeneID" id="94428924"/>
<dbReference type="PANTHER" id="PTHR10763:SF26">
    <property type="entry name" value="CELL DIVISION CONTROL PROTEIN 6 HOMOLOG"/>
    <property type="match status" value="1"/>
</dbReference>
<feature type="compositionally biased region" description="Polar residues" evidence="2">
    <location>
        <begin position="801"/>
        <end position="817"/>
    </location>
</feature>
<accession>A0A2C6KJE0</accession>
<evidence type="ECO:0000256" key="1">
    <source>
        <dbReference type="ARBA" id="ARBA00006184"/>
    </source>
</evidence>
<comment type="caution">
    <text evidence="4">The sequence shown here is derived from an EMBL/GenBank/DDBJ whole genome shotgun (WGS) entry which is preliminary data.</text>
</comment>
<feature type="region of interest" description="Disordered" evidence="2">
    <location>
        <begin position="1159"/>
        <end position="1179"/>
    </location>
</feature>
<dbReference type="Pfam" id="PF13401">
    <property type="entry name" value="AAA_22"/>
    <property type="match status" value="1"/>
</dbReference>
<evidence type="ECO:0000313" key="5">
    <source>
        <dbReference type="Proteomes" id="UP000221165"/>
    </source>
</evidence>
<comment type="similarity">
    <text evidence="1">Belongs to the CDC6/cdc18 family.</text>
</comment>
<feature type="region of interest" description="Disordered" evidence="2">
    <location>
        <begin position="1200"/>
        <end position="1222"/>
    </location>
</feature>
<feature type="compositionally biased region" description="Low complexity" evidence="2">
    <location>
        <begin position="831"/>
        <end position="848"/>
    </location>
</feature>
<feature type="compositionally biased region" description="Polar residues" evidence="2">
    <location>
        <begin position="777"/>
        <end position="787"/>
    </location>
</feature>
<feature type="compositionally biased region" description="Low complexity" evidence="2">
    <location>
        <begin position="1207"/>
        <end position="1221"/>
    </location>
</feature>
<dbReference type="InterPro" id="IPR049945">
    <property type="entry name" value="AAA_22"/>
</dbReference>
<feature type="region of interest" description="Disordered" evidence="2">
    <location>
        <begin position="1262"/>
        <end position="1321"/>
    </location>
</feature>
<dbReference type="InterPro" id="IPR027417">
    <property type="entry name" value="P-loop_NTPase"/>
</dbReference>
<dbReference type="PANTHER" id="PTHR10763">
    <property type="entry name" value="CELL DIVISION CONTROL PROTEIN 6-RELATED"/>
    <property type="match status" value="1"/>
</dbReference>
<dbReference type="RefSeq" id="XP_067922307.1">
    <property type="nucleotide sequence ID" value="XM_068065713.1"/>
</dbReference>
<feature type="compositionally biased region" description="Polar residues" evidence="2">
    <location>
        <begin position="854"/>
        <end position="863"/>
    </location>
</feature>
<dbReference type="GO" id="GO:0003688">
    <property type="term" value="F:DNA replication origin binding"/>
    <property type="evidence" value="ECO:0007669"/>
    <property type="project" value="TreeGrafter"/>
</dbReference>
<evidence type="ECO:0000259" key="3">
    <source>
        <dbReference type="Pfam" id="PF13401"/>
    </source>
</evidence>
<protein>
    <submittedName>
        <fullName evidence="4">Aaa domain protein</fullName>
    </submittedName>
</protein>
<dbReference type="InterPro" id="IPR050311">
    <property type="entry name" value="ORC1/CDC6"/>
</dbReference>
<organism evidence="4 5">
    <name type="scientific">Cystoisospora suis</name>
    <dbReference type="NCBI Taxonomy" id="483139"/>
    <lineage>
        <taxon>Eukaryota</taxon>
        <taxon>Sar</taxon>
        <taxon>Alveolata</taxon>
        <taxon>Apicomplexa</taxon>
        <taxon>Conoidasida</taxon>
        <taxon>Coccidia</taxon>
        <taxon>Eucoccidiorida</taxon>
        <taxon>Eimeriorina</taxon>
        <taxon>Sarcocystidae</taxon>
        <taxon>Cystoisospora</taxon>
    </lineage>
</organism>
<dbReference type="GO" id="GO:0016887">
    <property type="term" value="F:ATP hydrolysis activity"/>
    <property type="evidence" value="ECO:0007669"/>
    <property type="project" value="InterPro"/>
</dbReference>
<name>A0A2C6KJE0_9APIC</name>
<evidence type="ECO:0000313" key="4">
    <source>
        <dbReference type="EMBL" id="PHJ20620.1"/>
    </source>
</evidence>
<feature type="compositionally biased region" description="Polar residues" evidence="2">
    <location>
        <begin position="119"/>
        <end position="130"/>
    </location>
</feature>
<feature type="compositionally biased region" description="Basic residues" evidence="2">
    <location>
        <begin position="1168"/>
        <end position="1179"/>
    </location>
</feature>